<dbReference type="AlphaFoldDB" id="W7BHU2"/>
<dbReference type="RefSeq" id="WP_036082577.1">
    <property type="nucleotide sequence ID" value="NZ_AODE01000053.1"/>
</dbReference>
<comment type="caution">
    <text evidence="2">The sequence shown here is derived from an EMBL/GenBank/DDBJ whole genome shotgun (WGS) entry which is preliminary data.</text>
</comment>
<feature type="chain" id="PRO_5039089991" evidence="1">
    <location>
        <begin position="31"/>
        <end position="259"/>
    </location>
</feature>
<keyword evidence="1" id="KW-0732">Signal</keyword>
<protein>
    <submittedName>
        <fullName evidence="2">Uncharacterized protein</fullName>
    </submittedName>
</protein>
<proteinExistence type="predicted"/>
<gene>
    <name evidence="2" type="ORF">PCORN_18711</name>
</gene>
<feature type="signal peptide" evidence="1">
    <location>
        <begin position="1"/>
        <end position="30"/>
    </location>
</feature>
<sequence length="259" mass="27113">MKNVLRKPITITVMALMVGQTGLASIATYAAEQPMANGTQTIEKRVIVQPIKVATLADFNAALINSGVKDIQLTANISIPLRTIQAKGSKNIDGNGYTLNLNGGNINSEASTVNIVENMIIQNAGAYGAPLGGTATNVTSSYKNITFSTTSKALFNLQKGTVNFSGLILGSNTTATAIEARDINVLDDGMISLTTDKAGIKLYAGTFTIGEAATVDVISRTEHAFENSGGGLVFNFGNLSLIANKKKCLCSKWNGTSIS</sequence>
<evidence type="ECO:0000313" key="2">
    <source>
        <dbReference type="EMBL" id="EUJ24350.1"/>
    </source>
</evidence>
<dbReference type="Proteomes" id="UP000019254">
    <property type="component" value="Unassembled WGS sequence"/>
</dbReference>
<name>W7BHU2_9LIST</name>
<dbReference type="Pfam" id="PF20585">
    <property type="entry name" value="Pectate_lyase_5"/>
    <property type="match status" value="1"/>
</dbReference>
<organism evidence="2 3">
    <name type="scientific">Listeria cornellensis FSL F6-0969</name>
    <dbReference type="NCBI Taxonomy" id="1265820"/>
    <lineage>
        <taxon>Bacteria</taxon>
        <taxon>Bacillati</taxon>
        <taxon>Bacillota</taxon>
        <taxon>Bacilli</taxon>
        <taxon>Bacillales</taxon>
        <taxon>Listeriaceae</taxon>
        <taxon>Listeria</taxon>
    </lineage>
</organism>
<reference evidence="2 3" key="1">
    <citation type="journal article" date="2014" name="Int. J. Syst. Evol. Microbiol.">
        <title>Listeria floridensis sp. nov., Listeria aquatica sp. nov., Listeria cornellensis sp. nov., Listeria riparia sp. nov. and Listeria grandensis sp. nov., from agricultural and natural environments.</title>
        <authorList>
            <person name="den Bakker H.C."/>
            <person name="Warchocki S."/>
            <person name="Wright E.M."/>
            <person name="Allred A.F."/>
            <person name="Ahlstrom C."/>
            <person name="Manuel C.S."/>
            <person name="Stasiewicz M.J."/>
            <person name="Burrell A."/>
            <person name="Roof S."/>
            <person name="Strawn L."/>
            <person name="Fortes E.D."/>
            <person name="Nightingale K.K."/>
            <person name="Kephart D."/>
            <person name="Wiedmann M."/>
        </authorList>
    </citation>
    <scope>NUCLEOTIDE SEQUENCE [LARGE SCALE GENOMIC DNA]</scope>
    <source>
        <strain evidence="3">FSL F6-969</strain>
    </source>
</reference>
<evidence type="ECO:0000256" key="1">
    <source>
        <dbReference type="SAM" id="SignalP"/>
    </source>
</evidence>
<accession>W7BHU2</accession>
<evidence type="ECO:0000313" key="3">
    <source>
        <dbReference type="Proteomes" id="UP000019254"/>
    </source>
</evidence>
<dbReference type="EMBL" id="AODE01000053">
    <property type="protein sequence ID" value="EUJ24350.1"/>
    <property type="molecule type" value="Genomic_DNA"/>
</dbReference>
<dbReference type="PATRIC" id="fig|1265820.5.peg.3687"/>
<keyword evidence="3" id="KW-1185">Reference proteome</keyword>
<dbReference type="InterPro" id="IPR046776">
    <property type="entry name" value="Pectate_lyase_5"/>
</dbReference>